<dbReference type="PRINTS" id="PR01607">
    <property type="entry name" value="APYRASEFAMLY"/>
</dbReference>
<feature type="domain" description="5'-Nucleotidase C-terminal" evidence="1">
    <location>
        <begin position="78"/>
        <end position="216"/>
    </location>
</feature>
<dbReference type="EMBL" id="QAAD01000002">
    <property type="protein sequence ID" value="PTN10097.1"/>
    <property type="molecule type" value="Genomic_DNA"/>
</dbReference>
<dbReference type="InterPro" id="IPR006179">
    <property type="entry name" value="5_nucleotidase/apyrase"/>
</dbReference>
<sequence>MRIDNRMHKIIYLIAIISVLSSCKTKLIVTDFKAENIANYQNISTTDSSLLAFVNPYSTEINREMQTVIAISDVELVKKKPESLLTNYMADILLYEGQIYASKHQAHPIPELAYLNYGGLRTDLPRGKITVGKIFELMPFENEMVLLRLKGDDLNAMARMIAAKGGDSVAGITLTIKDGKPGLFLINNKPVQNNKEYWIVTNDYVANGGDNMTMFGNRTMFINTGIKLRDCFINHLQRDYDAGKIISPKLDGRISHE</sequence>
<accession>A0A2T5C5A9</accession>
<dbReference type="InterPro" id="IPR008334">
    <property type="entry name" value="5'-Nucleotdase_C"/>
</dbReference>
<comment type="caution">
    <text evidence="2">The sequence shown here is derived from an EMBL/GenBank/DDBJ whole genome shotgun (WGS) entry which is preliminary data.</text>
</comment>
<proteinExistence type="predicted"/>
<dbReference type="AlphaFoldDB" id="A0A2T5C5A9"/>
<keyword evidence="3" id="KW-1185">Reference proteome</keyword>
<dbReference type="GO" id="GO:0016787">
    <property type="term" value="F:hydrolase activity"/>
    <property type="evidence" value="ECO:0007669"/>
    <property type="project" value="InterPro"/>
</dbReference>
<evidence type="ECO:0000313" key="3">
    <source>
        <dbReference type="Proteomes" id="UP000243525"/>
    </source>
</evidence>
<protein>
    <submittedName>
        <fullName evidence="2">5'-nucleotidase-like protein</fullName>
    </submittedName>
</protein>
<dbReference type="Pfam" id="PF02872">
    <property type="entry name" value="5_nucleotid_C"/>
    <property type="match status" value="1"/>
</dbReference>
<dbReference type="SUPFAM" id="SSF55816">
    <property type="entry name" value="5'-nucleotidase (syn. UDP-sugar hydrolase), C-terminal domain"/>
    <property type="match status" value="1"/>
</dbReference>
<dbReference type="PANTHER" id="PTHR11575:SF24">
    <property type="entry name" value="5'-NUCLEOTIDASE"/>
    <property type="match status" value="1"/>
</dbReference>
<dbReference type="PANTHER" id="PTHR11575">
    <property type="entry name" value="5'-NUCLEOTIDASE-RELATED"/>
    <property type="match status" value="1"/>
</dbReference>
<reference evidence="2 3" key="1">
    <citation type="submission" date="2018-04" db="EMBL/GenBank/DDBJ databases">
        <title>Genomic Encyclopedia of Archaeal and Bacterial Type Strains, Phase II (KMG-II): from individual species to whole genera.</title>
        <authorList>
            <person name="Goeker M."/>
        </authorList>
    </citation>
    <scope>NUCLEOTIDE SEQUENCE [LARGE SCALE GENOMIC DNA]</scope>
    <source>
        <strain evidence="2 3">DSM 28823</strain>
    </source>
</reference>
<dbReference type="Gene3D" id="3.90.780.10">
    <property type="entry name" value="5'-Nucleotidase, C-terminal domain"/>
    <property type="match status" value="1"/>
</dbReference>
<dbReference type="InterPro" id="IPR036907">
    <property type="entry name" value="5'-Nucleotdase_C_sf"/>
</dbReference>
<organism evidence="2 3">
    <name type="scientific">Mangrovibacterium marinum</name>
    <dbReference type="NCBI Taxonomy" id="1639118"/>
    <lineage>
        <taxon>Bacteria</taxon>
        <taxon>Pseudomonadati</taxon>
        <taxon>Bacteroidota</taxon>
        <taxon>Bacteroidia</taxon>
        <taxon>Marinilabiliales</taxon>
        <taxon>Prolixibacteraceae</taxon>
        <taxon>Mangrovibacterium</taxon>
    </lineage>
</organism>
<dbReference type="GO" id="GO:0030288">
    <property type="term" value="C:outer membrane-bounded periplasmic space"/>
    <property type="evidence" value="ECO:0007669"/>
    <property type="project" value="TreeGrafter"/>
</dbReference>
<evidence type="ECO:0000259" key="1">
    <source>
        <dbReference type="Pfam" id="PF02872"/>
    </source>
</evidence>
<gene>
    <name evidence="2" type="ORF">C8N47_10280</name>
</gene>
<dbReference type="PROSITE" id="PS51257">
    <property type="entry name" value="PROKAR_LIPOPROTEIN"/>
    <property type="match status" value="1"/>
</dbReference>
<dbReference type="GO" id="GO:0009166">
    <property type="term" value="P:nucleotide catabolic process"/>
    <property type="evidence" value="ECO:0007669"/>
    <property type="project" value="InterPro"/>
</dbReference>
<dbReference type="Proteomes" id="UP000243525">
    <property type="component" value="Unassembled WGS sequence"/>
</dbReference>
<name>A0A2T5C5A9_9BACT</name>
<evidence type="ECO:0000313" key="2">
    <source>
        <dbReference type="EMBL" id="PTN10097.1"/>
    </source>
</evidence>